<dbReference type="PROSITE" id="PS50110">
    <property type="entry name" value="RESPONSE_REGULATORY"/>
    <property type="match status" value="1"/>
</dbReference>
<protein>
    <submittedName>
        <fullName evidence="4">Response regulator with CheY-like receiver, AAA-type ATPase, and DNA-binding domains</fullName>
    </submittedName>
</protein>
<evidence type="ECO:0000256" key="2">
    <source>
        <dbReference type="PROSITE-ProRule" id="PRU00169"/>
    </source>
</evidence>
<dbReference type="GO" id="GO:0000160">
    <property type="term" value="P:phosphorelay signal transduction system"/>
    <property type="evidence" value="ECO:0007669"/>
    <property type="project" value="InterPro"/>
</dbReference>
<dbReference type="Proteomes" id="UP000006055">
    <property type="component" value="Chromosome"/>
</dbReference>
<keyword evidence="5" id="KW-1185">Reference proteome</keyword>
<accession>I4C7B0</accession>
<dbReference type="RefSeq" id="WP_014810590.1">
    <property type="nucleotide sequence ID" value="NC_018025.1"/>
</dbReference>
<feature type="domain" description="Response regulatory" evidence="3">
    <location>
        <begin position="11"/>
        <end position="120"/>
    </location>
</feature>
<dbReference type="PANTHER" id="PTHR44591:SF3">
    <property type="entry name" value="RESPONSE REGULATORY DOMAIN-CONTAINING PROTEIN"/>
    <property type="match status" value="1"/>
</dbReference>
<evidence type="ECO:0000313" key="4">
    <source>
        <dbReference type="EMBL" id="AFM25451.1"/>
    </source>
</evidence>
<dbReference type="eggNOG" id="COG0745">
    <property type="taxonomic scope" value="Bacteria"/>
</dbReference>
<evidence type="ECO:0000259" key="3">
    <source>
        <dbReference type="PROSITE" id="PS50110"/>
    </source>
</evidence>
<dbReference type="InterPro" id="IPR011006">
    <property type="entry name" value="CheY-like_superfamily"/>
</dbReference>
<feature type="modified residue" description="4-aspartylphosphate" evidence="2">
    <location>
        <position position="58"/>
    </location>
</feature>
<evidence type="ECO:0000313" key="5">
    <source>
        <dbReference type="Proteomes" id="UP000006055"/>
    </source>
</evidence>
<gene>
    <name evidence="4" type="ordered locus">Desti_2775</name>
</gene>
<dbReference type="SMART" id="SM00448">
    <property type="entry name" value="REC"/>
    <property type="match status" value="1"/>
</dbReference>
<keyword evidence="4" id="KW-0238">DNA-binding</keyword>
<dbReference type="OrthoDB" id="5418011at2"/>
<dbReference type="KEGG" id="dti:Desti_2775"/>
<name>I4C7B0_DESTA</name>
<dbReference type="SUPFAM" id="SSF52172">
    <property type="entry name" value="CheY-like"/>
    <property type="match status" value="1"/>
</dbReference>
<dbReference type="Pfam" id="PF00072">
    <property type="entry name" value="Response_reg"/>
    <property type="match status" value="1"/>
</dbReference>
<dbReference type="InterPro" id="IPR050595">
    <property type="entry name" value="Bact_response_regulator"/>
</dbReference>
<dbReference type="PANTHER" id="PTHR44591">
    <property type="entry name" value="STRESS RESPONSE REGULATOR PROTEIN 1"/>
    <property type="match status" value="1"/>
</dbReference>
<organism evidence="4 5">
    <name type="scientific">Desulfomonile tiedjei (strain ATCC 49306 / DSM 6799 / DCB-1)</name>
    <dbReference type="NCBI Taxonomy" id="706587"/>
    <lineage>
        <taxon>Bacteria</taxon>
        <taxon>Pseudomonadati</taxon>
        <taxon>Thermodesulfobacteriota</taxon>
        <taxon>Desulfomonilia</taxon>
        <taxon>Desulfomonilales</taxon>
        <taxon>Desulfomonilaceae</taxon>
        <taxon>Desulfomonile</taxon>
    </lineage>
</organism>
<dbReference type="Gene3D" id="3.40.50.2300">
    <property type="match status" value="1"/>
</dbReference>
<dbReference type="InterPro" id="IPR001789">
    <property type="entry name" value="Sig_transdc_resp-reg_receiver"/>
</dbReference>
<dbReference type="AlphaFoldDB" id="I4C7B0"/>
<dbReference type="EMBL" id="CP003360">
    <property type="protein sequence ID" value="AFM25451.1"/>
    <property type="molecule type" value="Genomic_DNA"/>
</dbReference>
<evidence type="ECO:0000256" key="1">
    <source>
        <dbReference type="ARBA" id="ARBA00022553"/>
    </source>
</evidence>
<reference evidence="5" key="1">
    <citation type="submission" date="2012-06" db="EMBL/GenBank/DDBJ databases">
        <title>Complete sequence of chromosome of Desulfomonile tiedjei DSM 6799.</title>
        <authorList>
            <person name="Lucas S."/>
            <person name="Copeland A."/>
            <person name="Lapidus A."/>
            <person name="Glavina del Rio T."/>
            <person name="Dalin E."/>
            <person name="Tice H."/>
            <person name="Bruce D."/>
            <person name="Goodwin L."/>
            <person name="Pitluck S."/>
            <person name="Peters L."/>
            <person name="Ovchinnikova G."/>
            <person name="Zeytun A."/>
            <person name="Lu M."/>
            <person name="Kyrpides N."/>
            <person name="Mavromatis K."/>
            <person name="Ivanova N."/>
            <person name="Brettin T."/>
            <person name="Detter J.C."/>
            <person name="Han C."/>
            <person name="Larimer F."/>
            <person name="Land M."/>
            <person name="Hauser L."/>
            <person name="Markowitz V."/>
            <person name="Cheng J.-F."/>
            <person name="Hugenholtz P."/>
            <person name="Woyke T."/>
            <person name="Wu D."/>
            <person name="Spring S."/>
            <person name="Schroeder M."/>
            <person name="Brambilla E."/>
            <person name="Klenk H.-P."/>
            <person name="Eisen J.A."/>
        </authorList>
    </citation>
    <scope>NUCLEOTIDE SEQUENCE [LARGE SCALE GENOMIC DNA]</scope>
    <source>
        <strain evidence="5">ATCC 49306 / DSM 6799 / DCB-1</strain>
    </source>
</reference>
<keyword evidence="1 2" id="KW-0597">Phosphoprotein</keyword>
<sequence>MEDTKILEGKNILAVDDEPDVLEVIEEALFDSNLTTALDFESARKLIEKESYDLVILDIMGVNGFQLLELCSERGLSAAMLTARATDIRSLNRSLKLGAVSFLPKEEMGSLRELTAEILHELEQGRSHWQKLFHRLGPLFKEKFGIVWEDLEKPPRPRIPWD</sequence>
<dbReference type="GO" id="GO:0003677">
    <property type="term" value="F:DNA binding"/>
    <property type="evidence" value="ECO:0007669"/>
    <property type="project" value="UniProtKB-KW"/>
</dbReference>
<dbReference type="HOGENOM" id="CLU_1719441_0_0_7"/>
<dbReference type="STRING" id="706587.Desti_2775"/>
<proteinExistence type="predicted"/>